<evidence type="ECO:0000259" key="16">
    <source>
        <dbReference type="PROSITE" id="PS50137"/>
    </source>
</evidence>
<dbReference type="CDD" id="cd10845">
    <property type="entry name" value="DSRM_RNAse_III_family"/>
    <property type="match status" value="1"/>
</dbReference>
<evidence type="ECO:0000256" key="15">
    <source>
        <dbReference type="HAMAP-Rule" id="MF_00104"/>
    </source>
</evidence>
<keyword evidence="13 15" id="KW-0460">Magnesium</keyword>
<dbReference type="OrthoDB" id="9805026at2"/>
<evidence type="ECO:0000313" key="18">
    <source>
        <dbReference type="EMBL" id="RMA79320.1"/>
    </source>
</evidence>
<evidence type="ECO:0000256" key="6">
    <source>
        <dbReference type="ARBA" id="ARBA00022552"/>
    </source>
</evidence>
<dbReference type="PANTHER" id="PTHR11207">
    <property type="entry name" value="RIBONUCLEASE III"/>
    <property type="match status" value="1"/>
</dbReference>
<evidence type="ECO:0000256" key="3">
    <source>
        <dbReference type="ARBA" id="ARBA00010183"/>
    </source>
</evidence>
<dbReference type="AlphaFoldDB" id="A0A3M0A3B2"/>
<gene>
    <name evidence="15" type="primary">rnc</name>
    <name evidence="18" type="ORF">DFR27_1760</name>
</gene>
<keyword evidence="9 15" id="KW-0540">Nuclease</keyword>
<feature type="binding site" evidence="15">
    <location>
        <position position="118"/>
    </location>
    <ligand>
        <name>Mg(2+)</name>
        <dbReference type="ChEBI" id="CHEBI:18420"/>
    </ligand>
</feature>
<dbReference type="Pfam" id="PF14622">
    <property type="entry name" value="Ribonucleas_3_3"/>
    <property type="match status" value="1"/>
</dbReference>
<dbReference type="GO" id="GO:0006364">
    <property type="term" value="P:rRNA processing"/>
    <property type="evidence" value="ECO:0007669"/>
    <property type="project" value="UniProtKB-UniRule"/>
</dbReference>
<dbReference type="PROSITE" id="PS50142">
    <property type="entry name" value="RNASE_3_2"/>
    <property type="match status" value="1"/>
</dbReference>
<dbReference type="InterPro" id="IPR036389">
    <property type="entry name" value="RNase_III_sf"/>
</dbReference>
<evidence type="ECO:0000256" key="2">
    <source>
        <dbReference type="ARBA" id="ARBA00004496"/>
    </source>
</evidence>
<dbReference type="InterPro" id="IPR011907">
    <property type="entry name" value="RNase_III"/>
</dbReference>
<dbReference type="GO" id="GO:0003725">
    <property type="term" value="F:double-stranded RNA binding"/>
    <property type="evidence" value="ECO:0007669"/>
    <property type="project" value="TreeGrafter"/>
</dbReference>
<dbReference type="Pfam" id="PF00035">
    <property type="entry name" value="dsrm"/>
    <property type="match status" value="1"/>
</dbReference>
<keyword evidence="8 15" id="KW-0819">tRNA processing</keyword>
<dbReference type="CDD" id="cd00593">
    <property type="entry name" value="RIBOc"/>
    <property type="match status" value="1"/>
</dbReference>
<protein>
    <recommendedName>
        <fullName evidence="15">Ribonuclease 3</fullName>
        <ecNumber evidence="15">3.1.26.3</ecNumber>
    </recommendedName>
    <alternativeName>
        <fullName evidence="15">Ribonuclease III</fullName>
        <shortName evidence="15">RNase III</shortName>
    </alternativeName>
</protein>
<keyword evidence="5 15" id="KW-0963">Cytoplasm</keyword>
<comment type="subcellular location">
    <subcellularLocation>
        <location evidence="2 15">Cytoplasm</location>
    </subcellularLocation>
</comment>
<evidence type="ECO:0000256" key="13">
    <source>
        <dbReference type="ARBA" id="ARBA00022842"/>
    </source>
</evidence>
<evidence type="ECO:0000256" key="1">
    <source>
        <dbReference type="ARBA" id="ARBA00000109"/>
    </source>
</evidence>
<feature type="domain" description="RNase III" evidence="17">
    <location>
        <begin position="10"/>
        <end position="132"/>
    </location>
</feature>
<dbReference type="EC" id="3.1.26.3" evidence="15"/>
<comment type="similarity">
    <text evidence="3">Belongs to the ribonuclease III family.</text>
</comment>
<evidence type="ECO:0000256" key="9">
    <source>
        <dbReference type="ARBA" id="ARBA00022722"/>
    </source>
</evidence>
<dbReference type="InterPro" id="IPR014720">
    <property type="entry name" value="dsRBD_dom"/>
</dbReference>
<proteinExistence type="inferred from homology"/>
<dbReference type="RefSeq" id="WP_121877080.1">
    <property type="nucleotide sequence ID" value="NZ_REFJ01000004.1"/>
</dbReference>
<dbReference type="SMART" id="SM00358">
    <property type="entry name" value="DSRM"/>
    <property type="match status" value="1"/>
</dbReference>
<evidence type="ECO:0000256" key="11">
    <source>
        <dbReference type="ARBA" id="ARBA00022759"/>
    </source>
</evidence>
<evidence type="ECO:0000256" key="4">
    <source>
        <dbReference type="ARBA" id="ARBA00011738"/>
    </source>
</evidence>
<dbReference type="Gene3D" id="1.10.1520.10">
    <property type="entry name" value="Ribonuclease III domain"/>
    <property type="match status" value="1"/>
</dbReference>
<feature type="binding site" evidence="15">
    <location>
        <position position="45"/>
    </location>
    <ligand>
        <name>Mg(2+)</name>
        <dbReference type="ChEBI" id="CHEBI:18420"/>
    </ligand>
</feature>
<dbReference type="HAMAP" id="MF_00104">
    <property type="entry name" value="RNase_III"/>
    <property type="match status" value="1"/>
</dbReference>
<dbReference type="GO" id="GO:0010468">
    <property type="term" value="P:regulation of gene expression"/>
    <property type="evidence" value="ECO:0007669"/>
    <property type="project" value="TreeGrafter"/>
</dbReference>
<dbReference type="SMART" id="SM00535">
    <property type="entry name" value="RIBOc"/>
    <property type="match status" value="1"/>
</dbReference>
<keyword evidence="11 15" id="KW-0255">Endonuclease</keyword>
<comment type="cofactor">
    <cofactor evidence="15">
        <name>Mg(2+)</name>
        <dbReference type="ChEBI" id="CHEBI:18420"/>
    </cofactor>
</comment>
<comment type="caution">
    <text evidence="18">The sequence shown here is derived from an EMBL/GenBank/DDBJ whole genome shotgun (WGS) entry which is preliminary data.</text>
</comment>
<dbReference type="GO" id="GO:0005737">
    <property type="term" value="C:cytoplasm"/>
    <property type="evidence" value="ECO:0007669"/>
    <property type="project" value="UniProtKB-SubCell"/>
</dbReference>
<dbReference type="FunFam" id="1.10.1520.10:FF:000001">
    <property type="entry name" value="Ribonuclease 3"/>
    <property type="match status" value="1"/>
</dbReference>
<dbReference type="GO" id="GO:0008033">
    <property type="term" value="P:tRNA processing"/>
    <property type="evidence" value="ECO:0007669"/>
    <property type="project" value="UniProtKB-KW"/>
</dbReference>
<dbReference type="PROSITE" id="PS50137">
    <property type="entry name" value="DS_RBD"/>
    <property type="match status" value="1"/>
</dbReference>
<reference evidence="18 19" key="1">
    <citation type="submission" date="2018-10" db="EMBL/GenBank/DDBJ databases">
        <title>Genomic Encyclopedia of Type Strains, Phase IV (KMG-IV): sequencing the most valuable type-strain genomes for metagenomic binning, comparative biology and taxonomic classification.</title>
        <authorList>
            <person name="Goeker M."/>
        </authorList>
    </citation>
    <scope>NUCLEOTIDE SEQUENCE [LARGE SCALE GENOMIC DNA]</scope>
    <source>
        <strain evidence="18 19">DSM 25080</strain>
    </source>
</reference>
<keyword evidence="12 15" id="KW-0378">Hydrolase</keyword>
<evidence type="ECO:0000256" key="14">
    <source>
        <dbReference type="ARBA" id="ARBA00022884"/>
    </source>
</evidence>
<evidence type="ECO:0000313" key="19">
    <source>
        <dbReference type="Proteomes" id="UP000267187"/>
    </source>
</evidence>
<evidence type="ECO:0000256" key="8">
    <source>
        <dbReference type="ARBA" id="ARBA00022694"/>
    </source>
</evidence>
<evidence type="ECO:0000259" key="17">
    <source>
        <dbReference type="PROSITE" id="PS50142"/>
    </source>
</evidence>
<dbReference type="SUPFAM" id="SSF54768">
    <property type="entry name" value="dsRNA-binding domain-like"/>
    <property type="match status" value="1"/>
</dbReference>
<feature type="domain" description="DRBM" evidence="16">
    <location>
        <begin position="159"/>
        <end position="229"/>
    </location>
</feature>
<dbReference type="SUPFAM" id="SSF69065">
    <property type="entry name" value="RNase III domain-like"/>
    <property type="match status" value="1"/>
</dbReference>
<dbReference type="GO" id="GO:0019843">
    <property type="term" value="F:rRNA binding"/>
    <property type="evidence" value="ECO:0007669"/>
    <property type="project" value="UniProtKB-KW"/>
</dbReference>
<accession>A0A3M0A3B2</accession>
<keyword evidence="10 15" id="KW-0479">Metal-binding</keyword>
<keyword evidence="14 15" id="KW-0694">RNA-binding</keyword>
<comment type="subunit">
    <text evidence="4 15">Homodimer.</text>
</comment>
<feature type="binding site" evidence="15">
    <location>
        <position position="121"/>
    </location>
    <ligand>
        <name>Mg(2+)</name>
        <dbReference type="ChEBI" id="CHEBI:18420"/>
    </ligand>
</feature>
<dbReference type="GO" id="GO:0042802">
    <property type="term" value="F:identical protein binding"/>
    <property type="evidence" value="ECO:0007669"/>
    <property type="project" value="UniProtKB-ARBA"/>
</dbReference>
<dbReference type="PANTHER" id="PTHR11207:SF0">
    <property type="entry name" value="RIBONUCLEASE 3"/>
    <property type="match status" value="1"/>
</dbReference>
<dbReference type="GO" id="GO:0004525">
    <property type="term" value="F:ribonuclease III activity"/>
    <property type="evidence" value="ECO:0007669"/>
    <property type="project" value="UniProtKB-UniRule"/>
</dbReference>
<organism evidence="18 19">
    <name type="scientific">Umboniibacter marinipuniceus</name>
    <dbReference type="NCBI Taxonomy" id="569599"/>
    <lineage>
        <taxon>Bacteria</taxon>
        <taxon>Pseudomonadati</taxon>
        <taxon>Pseudomonadota</taxon>
        <taxon>Gammaproteobacteria</taxon>
        <taxon>Cellvibrionales</taxon>
        <taxon>Cellvibrionaceae</taxon>
        <taxon>Umboniibacter</taxon>
    </lineage>
</organism>
<dbReference type="Proteomes" id="UP000267187">
    <property type="component" value="Unassembled WGS sequence"/>
</dbReference>
<comment type="function">
    <text evidence="15">Digests double-stranded RNA. Involved in the processing of primary rRNA transcript to yield the immediate precursors to the large and small rRNAs (23S and 16S). Processes some mRNAs, and tRNAs when they are encoded in the rRNA operon. Processes pre-crRNA and tracrRNA of type II CRISPR loci if present in the organism.</text>
</comment>
<keyword evidence="6 15" id="KW-0698">rRNA processing</keyword>
<dbReference type="InterPro" id="IPR000999">
    <property type="entry name" value="RNase_III_dom"/>
</dbReference>
<dbReference type="Gene3D" id="3.30.160.20">
    <property type="match status" value="1"/>
</dbReference>
<feature type="active site" evidence="15">
    <location>
        <position position="121"/>
    </location>
</feature>
<feature type="active site" evidence="15">
    <location>
        <position position="49"/>
    </location>
</feature>
<dbReference type="NCBIfam" id="TIGR02191">
    <property type="entry name" value="RNaseIII"/>
    <property type="match status" value="1"/>
</dbReference>
<sequence length="230" mass="25143">MLDSSKQQHIDQLLVRIAYQFSDQGLLKQALSHRSVGTPNNERLEFIGDSILNCTIAQALYQQLPKATEGDLSRLRADLVCETTLAEIAREWELGASLFLGAGEIKSGGAQRPSILSDTVEALIGAISLDADMATAQASVLRWYQSRLANLKVGKPKKDAKTELQEAVQKKQVALPVYQVASIDGADHNQTFKVRCDIPNLLSEVFGEGTSRRKAEQAAAAKALQLLRQK</sequence>
<evidence type="ECO:0000256" key="7">
    <source>
        <dbReference type="ARBA" id="ARBA00022664"/>
    </source>
</evidence>
<keyword evidence="19" id="KW-1185">Reference proteome</keyword>
<keyword evidence="7 15" id="KW-0507">mRNA processing</keyword>
<dbReference type="GO" id="GO:0046872">
    <property type="term" value="F:metal ion binding"/>
    <property type="evidence" value="ECO:0007669"/>
    <property type="project" value="UniProtKB-KW"/>
</dbReference>
<keyword evidence="15" id="KW-0699">rRNA-binding</keyword>
<evidence type="ECO:0000256" key="10">
    <source>
        <dbReference type="ARBA" id="ARBA00022723"/>
    </source>
</evidence>
<comment type="catalytic activity">
    <reaction evidence="1 15">
        <text>Endonucleolytic cleavage to 5'-phosphomonoester.</text>
        <dbReference type="EC" id="3.1.26.3"/>
    </reaction>
</comment>
<dbReference type="FunFam" id="3.30.160.20:FF:000003">
    <property type="entry name" value="Ribonuclease 3"/>
    <property type="match status" value="1"/>
</dbReference>
<evidence type="ECO:0000256" key="5">
    <source>
        <dbReference type="ARBA" id="ARBA00022490"/>
    </source>
</evidence>
<dbReference type="GO" id="GO:0006397">
    <property type="term" value="P:mRNA processing"/>
    <property type="evidence" value="ECO:0007669"/>
    <property type="project" value="UniProtKB-UniRule"/>
</dbReference>
<evidence type="ECO:0000256" key="12">
    <source>
        <dbReference type="ARBA" id="ARBA00022801"/>
    </source>
</evidence>
<dbReference type="EMBL" id="REFJ01000004">
    <property type="protein sequence ID" value="RMA79320.1"/>
    <property type="molecule type" value="Genomic_DNA"/>
</dbReference>
<name>A0A3M0A3B2_9GAMM</name>